<dbReference type="InterPro" id="IPR049326">
    <property type="entry name" value="Rhodopsin_dom_fungi"/>
</dbReference>
<reference evidence="8" key="1">
    <citation type="submission" date="2023-06" db="EMBL/GenBank/DDBJ databases">
        <title>Genome-scale phylogeny and comparative genomics of the fungal order Sordariales.</title>
        <authorList>
            <consortium name="Lawrence Berkeley National Laboratory"/>
            <person name="Hensen N."/>
            <person name="Bonometti L."/>
            <person name="Westerberg I."/>
            <person name="Brannstrom I.O."/>
            <person name="Guillou S."/>
            <person name="Cros-Aarteil S."/>
            <person name="Calhoun S."/>
            <person name="Haridas S."/>
            <person name="Kuo A."/>
            <person name="Mondo S."/>
            <person name="Pangilinan J."/>
            <person name="Riley R."/>
            <person name="Labutti K."/>
            <person name="Andreopoulos B."/>
            <person name="Lipzen A."/>
            <person name="Chen C."/>
            <person name="Yanf M."/>
            <person name="Daum C."/>
            <person name="Ng V."/>
            <person name="Clum A."/>
            <person name="Steindorff A."/>
            <person name="Ohm R."/>
            <person name="Martin F."/>
            <person name="Silar P."/>
            <person name="Natvig D."/>
            <person name="Lalanne C."/>
            <person name="Gautier V."/>
            <person name="Ament-Velasquez S.L."/>
            <person name="Kruys A."/>
            <person name="Hutchinson M.I."/>
            <person name="Powell A.J."/>
            <person name="Barry K."/>
            <person name="Miller A.N."/>
            <person name="Grigoriev I.V."/>
            <person name="Debuchy R."/>
            <person name="Gladieux P."/>
            <person name="Thoren M.H."/>
            <person name="Johannesson H."/>
        </authorList>
    </citation>
    <scope>NUCLEOTIDE SEQUENCE</scope>
    <source>
        <strain evidence="8">PSN4</strain>
    </source>
</reference>
<name>A0AAJ0B7X1_9PEZI</name>
<proteinExistence type="inferred from homology"/>
<dbReference type="Proteomes" id="UP001239445">
    <property type="component" value="Unassembled WGS sequence"/>
</dbReference>
<dbReference type="AlphaFoldDB" id="A0AAJ0B7X1"/>
<keyword evidence="2 6" id="KW-0812">Transmembrane</keyword>
<accession>A0AAJ0B7X1</accession>
<feature type="transmembrane region" description="Helical" evidence="6">
    <location>
        <begin position="143"/>
        <end position="165"/>
    </location>
</feature>
<comment type="subcellular location">
    <subcellularLocation>
        <location evidence="1">Membrane</location>
        <topology evidence="1">Multi-pass membrane protein</topology>
    </subcellularLocation>
</comment>
<feature type="domain" description="Rhodopsin" evidence="7">
    <location>
        <begin position="55"/>
        <end position="292"/>
    </location>
</feature>
<dbReference type="EMBL" id="MU839838">
    <property type="protein sequence ID" value="KAK1753323.1"/>
    <property type="molecule type" value="Genomic_DNA"/>
</dbReference>
<feature type="transmembrane region" description="Helical" evidence="6">
    <location>
        <begin position="198"/>
        <end position="218"/>
    </location>
</feature>
<dbReference type="PANTHER" id="PTHR33048">
    <property type="entry name" value="PTH11-LIKE INTEGRAL MEMBRANE PROTEIN (AFU_ORTHOLOGUE AFUA_5G11245)"/>
    <property type="match status" value="1"/>
</dbReference>
<evidence type="ECO:0000256" key="3">
    <source>
        <dbReference type="ARBA" id="ARBA00022989"/>
    </source>
</evidence>
<organism evidence="8 9">
    <name type="scientific">Echria macrotheca</name>
    <dbReference type="NCBI Taxonomy" id="438768"/>
    <lineage>
        <taxon>Eukaryota</taxon>
        <taxon>Fungi</taxon>
        <taxon>Dikarya</taxon>
        <taxon>Ascomycota</taxon>
        <taxon>Pezizomycotina</taxon>
        <taxon>Sordariomycetes</taxon>
        <taxon>Sordariomycetidae</taxon>
        <taxon>Sordariales</taxon>
        <taxon>Schizotheciaceae</taxon>
        <taxon>Echria</taxon>
    </lineage>
</organism>
<feature type="transmembrane region" description="Helical" evidence="6">
    <location>
        <begin position="31"/>
        <end position="58"/>
    </location>
</feature>
<keyword evidence="3 6" id="KW-1133">Transmembrane helix</keyword>
<comment type="caution">
    <text evidence="8">The sequence shown here is derived from an EMBL/GenBank/DDBJ whole genome shotgun (WGS) entry which is preliminary data.</text>
</comment>
<comment type="similarity">
    <text evidence="5">Belongs to the SAT4 family.</text>
</comment>
<gene>
    <name evidence="8" type="ORF">QBC47DRAFT_348880</name>
</gene>
<feature type="transmembrane region" description="Helical" evidence="6">
    <location>
        <begin position="225"/>
        <end position="246"/>
    </location>
</feature>
<evidence type="ECO:0000256" key="4">
    <source>
        <dbReference type="ARBA" id="ARBA00023136"/>
    </source>
</evidence>
<dbReference type="GO" id="GO:0016020">
    <property type="term" value="C:membrane"/>
    <property type="evidence" value="ECO:0007669"/>
    <property type="project" value="UniProtKB-SubCell"/>
</dbReference>
<dbReference type="PANTHER" id="PTHR33048:SF129">
    <property type="entry name" value="INTEGRAL MEMBRANE PROTEIN-RELATED"/>
    <property type="match status" value="1"/>
</dbReference>
<evidence type="ECO:0000256" key="6">
    <source>
        <dbReference type="SAM" id="Phobius"/>
    </source>
</evidence>
<feature type="transmembrane region" description="Helical" evidence="6">
    <location>
        <begin position="70"/>
        <end position="94"/>
    </location>
</feature>
<keyword evidence="9" id="KW-1185">Reference proteome</keyword>
<evidence type="ECO:0000256" key="5">
    <source>
        <dbReference type="ARBA" id="ARBA00038359"/>
    </source>
</evidence>
<dbReference type="InterPro" id="IPR052337">
    <property type="entry name" value="SAT4-like"/>
</dbReference>
<evidence type="ECO:0000313" key="9">
    <source>
        <dbReference type="Proteomes" id="UP001239445"/>
    </source>
</evidence>
<sequence>MSSSGAPDGAGPGGGGPPADLPGLPVTDLQIYYGVTYVGVIATLCGISTLLVITRVVSRWRSTRIAIDDYFLIASSTLGIVEMSCLIAIVEPVISTRPKFLLFDSIGRNAPLTMIAEVCSSWSVALTKTSIALLLVRLQHARAWTIFLFIIIGIQVLSAVFITILQTTRCIPTEAIWNPNVIAAWCWSAEAFKATMTAVSSLVVATDAVFALMPLTFLHQIRSSLFHRIVIACLMGLGLFASAASIVKTVMVNRFDTGGDVSANGLAIALWASTESQVGIIAACIPCLRAPFLRLLARTGLHRPDAEHNPAWSIQELPMNNFGYAGLTVSGERAASDRPSSLTEVTPNLSQEVTLHSGRVSGEKTVRVAGKEEIHMKTDPG</sequence>
<evidence type="ECO:0000313" key="8">
    <source>
        <dbReference type="EMBL" id="KAK1753323.1"/>
    </source>
</evidence>
<dbReference type="Pfam" id="PF20684">
    <property type="entry name" value="Fung_rhodopsin"/>
    <property type="match status" value="1"/>
</dbReference>
<keyword evidence="4 6" id="KW-0472">Membrane</keyword>
<evidence type="ECO:0000256" key="1">
    <source>
        <dbReference type="ARBA" id="ARBA00004141"/>
    </source>
</evidence>
<evidence type="ECO:0000259" key="7">
    <source>
        <dbReference type="Pfam" id="PF20684"/>
    </source>
</evidence>
<evidence type="ECO:0000256" key="2">
    <source>
        <dbReference type="ARBA" id="ARBA00022692"/>
    </source>
</evidence>
<protein>
    <recommendedName>
        <fullName evidence="7">Rhodopsin domain-containing protein</fullName>
    </recommendedName>
</protein>
<feature type="transmembrane region" description="Helical" evidence="6">
    <location>
        <begin position="114"/>
        <end position="136"/>
    </location>
</feature>